<gene>
    <name evidence="2" type="ORF">PISMIDRAFT_120669</name>
</gene>
<evidence type="ECO:0000259" key="1">
    <source>
        <dbReference type="Pfam" id="PF06985"/>
    </source>
</evidence>
<evidence type="ECO:0000313" key="3">
    <source>
        <dbReference type="Proteomes" id="UP000054018"/>
    </source>
</evidence>
<dbReference type="InterPro" id="IPR010730">
    <property type="entry name" value="HET"/>
</dbReference>
<dbReference type="HOGENOM" id="CLU_000288_138_0_1"/>
<keyword evidence="3" id="KW-1185">Reference proteome</keyword>
<feature type="non-terminal residue" evidence="2">
    <location>
        <position position="319"/>
    </location>
</feature>
<accession>A0A0C9YXD0</accession>
<dbReference type="PANTHER" id="PTHR10622:SF10">
    <property type="entry name" value="HET DOMAIN-CONTAINING PROTEIN"/>
    <property type="match status" value="1"/>
</dbReference>
<dbReference type="Pfam" id="PF06985">
    <property type="entry name" value="HET"/>
    <property type="match status" value="1"/>
</dbReference>
<organism evidence="2 3">
    <name type="scientific">Pisolithus microcarpus 441</name>
    <dbReference type="NCBI Taxonomy" id="765257"/>
    <lineage>
        <taxon>Eukaryota</taxon>
        <taxon>Fungi</taxon>
        <taxon>Dikarya</taxon>
        <taxon>Basidiomycota</taxon>
        <taxon>Agaricomycotina</taxon>
        <taxon>Agaricomycetes</taxon>
        <taxon>Agaricomycetidae</taxon>
        <taxon>Boletales</taxon>
        <taxon>Sclerodermatineae</taxon>
        <taxon>Pisolithaceae</taxon>
        <taxon>Pisolithus</taxon>
    </lineage>
</organism>
<dbReference type="EMBL" id="KN834071">
    <property type="protein sequence ID" value="KIK12558.1"/>
    <property type="molecule type" value="Genomic_DNA"/>
</dbReference>
<reference evidence="3" key="2">
    <citation type="submission" date="2015-01" db="EMBL/GenBank/DDBJ databases">
        <title>Evolutionary Origins and Diversification of the Mycorrhizal Mutualists.</title>
        <authorList>
            <consortium name="DOE Joint Genome Institute"/>
            <consortium name="Mycorrhizal Genomics Consortium"/>
            <person name="Kohler A."/>
            <person name="Kuo A."/>
            <person name="Nagy L.G."/>
            <person name="Floudas D."/>
            <person name="Copeland A."/>
            <person name="Barry K.W."/>
            <person name="Cichocki N."/>
            <person name="Veneault-Fourrey C."/>
            <person name="LaButti K."/>
            <person name="Lindquist E.A."/>
            <person name="Lipzen A."/>
            <person name="Lundell T."/>
            <person name="Morin E."/>
            <person name="Murat C."/>
            <person name="Riley R."/>
            <person name="Ohm R."/>
            <person name="Sun H."/>
            <person name="Tunlid A."/>
            <person name="Henrissat B."/>
            <person name="Grigoriev I.V."/>
            <person name="Hibbett D.S."/>
            <person name="Martin F."/>
        </authorList>
    </citation>
    <scope>NUCLEOTIDE SEQUENCE [LARGE SCALE GENOMIC DNA]</scope>
    <source>
        <strain evidence="3">441</strain>
    </source>
</reference>
<sequence>MKISPQVSRVSSIRSVATEYEVSQVIRRVIFEILETAPTRLLHTQTGTLCDRDAQISHFISGPQYKQLLSSALSYDPVERACHIHTTVSRCFRFVMFSHRWGEGEPCLHDIQGRAIYDMPQSGGIKKLQKFCLTALRQGYPWAWSDTCCIDKTSSAELQEAIGSMFGWYRRSHLTIVYLADVAESGSLCSSQWFRRGWTLQELLAPDTILFYTRNWSLYKNIESSNHKTNDAILEELTRATGIASWFFANFSPGVDDARSRLQWASSRRTTRPEDIAYSLFGIFDLHLPILYGESVEFALGRLLGEVISQSGDISILDW</sequence>
<protein>
    <recommendedName>
        <fullName evidence="1">Heterokaryon incompatibility domain-containing protein</fullName>
    </recommendedName>
</protein>
<dbReference type="Proteomes" id="UP000054018">
    <property type="component" value="Unassembled WGS sequence"/>
</dbReference>
<feature type="domain" description="Heterokaryon incompatibility" evidence="1">
    <location>
        <begin position="94"/>
        <end position="185"/>
    </location>
</feature>
<dbReference type="PANTHER" id="PTHR10622">
    <property type="entry name" value="HET DOMAIN-CONTAINING PROTEIN"/>
    <property type="match status" value="1"/>
</dbReference>
<dbReference type="AlphaFoldDB" id="A0A0C9YXD0"/>
<reference evidence="2 3" key="1">
    <citation type="submission" date="2014-04" db="EMBL/GenBank/DDBJ databases">
        <authorList>
            <consortium name="DOE Joint Genome Institute"/>
            <person name="Kuo A."/>
            <person name="Kohler A."/>
            <person name="Costa M.D."/>
            <person name="Nagy L.G."/>
            <person name="Floudas D."/>
            <person name="Copeland A."/>
            <person name="Barry K.W."/>
            <person name="Cichocki N."/>
            <person name="Veneault-Fourrey C."/>
            <person name="LaButti K."/>
            <person name="Lindquist E.A."/>
            <person name="Lipzen A."/>
            <person name="Lundell T."/>
            <person name="Morin E."/>
            <person name="Murat C."/>
            <person name="Sun H."/>
            <person name="Tunlid A."/>
            <person name="Henrissat B."/>
            <person name="Grigoriev I.V."/>
            <person name="Hibbett D.S."/>
            <person name="Martin F."/>
            <person name="Nordberg H.P."/>
            <person name="Cantor M.N."/>
            <person name="Hua S.X."/>
        </authorList>
    </citation>
    <scope>NUCLEOTIDE SEQUENCE [LARGE SCALE GENOMIC DNA]</scope>
    <source>
        <strain evidence="2 3">441</strain>
    </source>
</reference>
<dbReference type="STRING" id="765257.A0A0C9YXD0"/>
<proteinExistence type="predicted"/>
<dbReference type="OrthoDB" id="5303367at2759"/>
<name>A0A0C9YXD0_9AGAM</name>
<evidence type="ECO:0000313" key="2">
    <source>
        <dbReference type="EMBL" id="KIK12558.1"/>
    </source>
</evidence>